<comment type="caution">
    <text evidence="1">The sequence shown here is derived from an EMBL/GenBank/DDBJ whole genome shotgun (WGS) entry which is preliminary data.</text>
</comment>
<dbReference type="AlphaFoldDB" id="A0A210PJ47"/>
<dbReference type="Pfam" id="PF00400">
    <property type="entry name" value="WD40"/>
    <property type="match status" value="1"/>
</dbReference>
<dbReference type="Gene3D" id="2.130.10.10">
    <property type="entry name" value="YVTN repeat-like/Quinoprotein amine dehydrogenase"/>
    <property type="match status" value="1"/>
</dbReference>
<accession>A0A210PJ47</accession>
<dbReference type="GO" id="GO:0016567">
    <property type="term" value="P:protein ubiquitination"/>
    <property type="evidence" value="ECO:0007669"/>
    <property type="project" value="InterPro"/>
</dbReference>
<dbReference type="InterPro" id="IPR015943">
    <property type="entry name" value="WD40/YVTN_repeat-like_dom_sf"/>
</dbReference>
<dbReference type="InterPro" id="IPR042508">
    <property type="entry name" value="FBXW5"/>
</dbReference>
<organism evidence="1 2">
    <name type="scientific">Mizuhopecten yessoensis</name>
    <name type="common">Japanese scallop</name>
    <name type="synonym">Patinopecten yessoensis</name>
    <dbReference type="NCBI Taxonomy" id="6573"/>
    <lineage>
        <taxon>Eukaryota</taxon>
        <taxon>Metazoa</taxon>
        <taxon>Spiralia</taxon>
        <taxon>Lophotrochozoa</taxon>
        <taxon>Mollusca</taxon>
        <taxon>Bivalvia</taxon>
        <taxon>Autobranchia</taxon>
        <taxon>Pteriomorphia</taxon>
        <taxon>Pectinida</taxon>
        <taxon>Pectinoidea</taxon>
        <taxon>Pectinidae</taxon>
        <taxon>Mizuhopecten</taxon>
    </lineage>
</organism>
<dbReference type="PANTHER" id="PTHR20995:SF17">
    <property type="entry name" value="F-BOX_WD REPEAT-CONTAINING PROTEIN 5"/>
    <property type="match status" value="1"/>
</dbReference>
<dbReference type="STRING" id="6573.A0A210PJ47"/>
<dbReference type="GO" id="GO:0080008">
    <property type="term" value="C:Cul4-RING E3 ubiquitin ligase complex"/>
    <property type="evidence" value="ECO:0007669"/>
    <property type="project" value="InterPro"/>
</dbReference>
<dbReference type="Proteomes" id="UP000242188">
    <property type="component" value="Unassembled WGS sequence"/>
</dbReference>
<proteinExistence type="predicted"/>
<keyword evidence="2" id="KW-1185">Reference proteome</keyword>
<evidence type="ECO:0000313" key="1">
    <source>
        <dbReference type="EMBL" id="OWF36518.1"/>
    </source>
</evidence>
<dbReference type="SMART" id="SM00320">
    <property type="entry name" value="WD40"/>
    <property type="match status" value="2"/>
</dbReference>
<dbReference type="InterPro" id="IPR001680">
    <property type="entry name" value="WD40_rpt"/>
</dbReference>
<dbReference type="InterPro" id="IPR036322">
    <property type="entry name" value="WD40_repeat_dom_sf"/>
</dbReference>
<name>A0A210PJ47_MIZYE</name>
<dbReference type="EMBL" id="NEDP02076587">
    <property type="protein sequence ID" value="OWF36518.1"/>
    <property type="molecule type" value="Genomic_DNA"/>
</dbReference>
<gene>
    <name evidence="1" type="ORF">KP79_PYT14634</name>
</gene>
<evidence type="ECO:0000313" key="2">
    <source>
        <dbReference type="Proteomes" id="UP000242188"/>
    </source>
</evidence>
<reference evidence="1 2" key="1">
    <citation type="journal article" date="2017" name="Nat. Ecol. Evol.">
        <title>Scallop genome provides insights into evolution of bilaterian karyotype and development.</title>
        <authorList>
            <person name="Wang S."/>
            <person name="Zhang J."/>
            <person name="Jiao W."/>
            <person name="Li J."/>
            <person name="Xun X."/>
            <person name="Sun Y."/>
            <person name="Guo X."/>
            <person name="Huan P."/>
            <person name="Dong B."/>
            <person name="Zhang L."/>
            <person name="Hu X."/>
            <person name="Sun X."/>
            <person name="Wang J."/>
            <person name="Zhao C."/>
            <person name="Wang Y."/>
            <person name="Wang D."/>
            <person name="Huang X."/>
            <person name="Wang R."/>
            <person name="Lv J."/>
            <person name="Li Y."/>
            <person name="Zhang Z."/>
            <person name="Liu B."/>
            <person name="Lu W."/>
            <person name="Hui Y."/>
            <person name="Liang J."/>
            <person name="Zhou Z."/>
            <person name="Hou R."/>
            <person name="Li X."/>
            <person name="Liu Y."/>
            <person name="Li H."/>
            <person name="Ning X."/>
            <person name="Lin Y."/>
            <person name="Zhao L."/>
            <person name="Xing Q."/>
            <person name="Dou J."/>
            <person name="Li Y."/>
            <person name="Mao J."/>
            <person name="Guo H."/>
            <person name="Dou H."/>
            <person name="Li T."/>
            <person name="Mu C."/>
            <person name="Jiang W."/>
            <person name="Fu Q."/>
            <person name="Fu X."/>
            <person name="Miao Y."/>
            <person name="Liu J."/>
            <person name="Yu Q."/>
            <person name="Li R."/>
            <person name="Liao H."/>
            <person name="Li X."/>
            <person name="Kong Y."/>
            <person name="Jiang Z."/>
            <person name="Chourrout D."/>
            <person name="Li R."/>
            <person name="Bao Z."/>
        </authorList>
    </citation>
    <scope>NUCLEOTIDE SEQUENCE [LARGE SCALE GENOMIC DNA]</scope>
    <source>
        <strain evidence="1 2">PY_sf001</strain>
    </source>
</reference>
<dbReference type="GO" id="GO:0019005">
    <property type="term" value="C:SCF ubiquitin ligase complex"/>
    <property type="evidence" value="ECO:0007669"/>
    <property type="project" value="InterPro"/>
</dbReference>
<dbReference type="PANTHER" id="PTHR20995">
    <property type="entry name" value="F-BOX/WD REPEAT-CONTAINING PROTEIN 5"/>
    <property type="match status" value="1"/>
</dbReference>
<dbReference type="SUPFAM" id="SSF50978">
    <property type="entry name" value="WD40 repeat-like"/>
    <property type="match status" value="1"/>
</dbReference>
<dbReference type="OrthoDB" id="192402at2759"/>
<sequence length="113" mass="13172">MEDMEVKTIDLQTFRLVPELKFGGHKGFSEFPAWYICLDSCQDYVASGSEEFLGYLWDRRYHTCLAKLQHSEGVVNGVAFDPVDQECLVTVADDRIINIWRSRNRKKQLEEHT</sequence>
<protein>
    <submittedName>
        <fullName evidence="1">F-box/WD repeat-containing protein 5</fullName>
    </submittedName>
</protein>